<dbReference type="PIRSF" id="PIRSF020623">
    <property type="entry name" value="PaaX"/>
    <property type="match status" value="1"/>
</dbReference>
<organism evidence="5 6">
    <name type="scientific">Blastococcus mobilis</name>
    <dbReference type="NCBI Taxonomy" id="1938746"/>
    <lineage>
        <taxon>Bacteria</taxon>
        <taxon>Bacillati</taxon>
        <taxon>Actinomycetota</taxon>
        <taxon>Actinomycetes</taxon>
        <taxon>Geodermatophilales</taxon>
        <taxon>Geodermatophilaceae</taxon>
        <taxon>Blastococcus</taxon>
    </lineage>
</organism>
<dbReference type="InterPro" id="IPR013225">
    <property type="entry name" value="PaaX_C"/>
</dbReference>
<dbReference type="InterPro" id="IPR036390">
    <property type="entry name" value="WH_DNA-bd_sf"/>
</dbReference>
<dbReference type="InterPro" id="IPR011965">
    <property type="entry name" value="PaaX_trns_reg"/>
</dbReference>
<dbReference type="InterPro" id="IPR036388">
    <property type="entry name" value="WH-like_DNA-bd_sf"/>
</dbReference>
<feature type="domain" description="Transcriptional repressor PaaX-like N-terminal" evidence="2">
    <location>
        <begin position="30"/>
        <end position="97"/>
    </location>
</feature>
<sequence length="294" mass="32724">MDVPHTTPEADDDPHPTVAPGAVGPPGMKPRAIVFDLFGDHLRYHGGAARLQALGELLEAFGVGESTTRVVLARMRREGWFETRREGRQTVYTLTDTSWRLLDEGRTRIFDRQREPWDGQWRMVIYGAAERDRTDRDRLRRTLTWLGFGPLAPATWVSPHPRLEQVARAVAASPATKVDLLTCRSGGGAADREMAARCWDLNGLGRDYADLVDRLLALPPPSALEELPGPDALRLRIELVSAYRAFPFRDPDLPAELLPEGWPGRRAHELFVAAHDALAGPADGYVAEVLERQT</sequence>
<feature type="domain" description="Transcriptional repressor PaaX-like central Cas2-like" evidence="4">
    <location>
        <begin position="115"/>
        <end position="194"/>
    </location>
</feature>
<evidence type="ECO:0000313" key="6">
    <source>
        <dbReference type="Proteomes" id="UP000198403"/>
    </source>
</evidence>
<dbReference type="CDD" id="cd00090">
    <property type="entry name" value="HTH_ARSR"/>
    <property type="match status" value="1"/>
</dbReference>
<dbReference type="InterPro" id="IPR011991">
    <property type="entry name" value="ArsR-like_HTH"/>
</dbReference>
<keyword evidence="6" id="KW-1185">Reference proteome</keyword>
<dbReference type="GO" id="GO:0006351">
    <property type="term" value="P:DNA-templated transcription"/>
    <property type="evidence" value="ECO:0007669"/>
    <property type="project" value="InterPro"/>
</dbReference>
<dbReference type="SUPFAM" id="SSF46785">
    <property type="entry name" value="Winged helix' DNA-binding domain"/>
    <property type="match status" value="1"/>
</dbReference>
<dbReference type="Gene3D" id="3.30.70.2650">
    <property type="match status" value="1"/>
</dbReference>
<feature type="region of interest" description="Disordered" evidence="1">
    <location>
        <begin position="1"/>
        <end position="25"/>
    </location>
</feature>
<evidence type="ECO:0000259" key="4">
    <source>
        <dbReference type="Pfam" id="PF20803"/>
    </source>
</evidence>
<dbReference type="Pfam" id="PF20803">
    <property type="entry name" value="PaaX_M"/>
    <property type="match status" value="1"/>
</dbReference>
<evidence type="ECO:0000259" key="2">
    <source>
        <dbReference type="Pfam" id="PF07848"/>
    </source>
</evidence>
<name>A0A238V6E0_9ACTN</name>
<evidence type="ECO:0000259" key="3">
    <source>
        <dbReference type="Pfam" id="PF08223"/>
    </source>
</evidence>
<proteinExistence type="predicted"/>
<evidence type="ECO:0000256" key="1">
    <source>
        <dbReference type="SAM" id="MobiDB-lite"/>
    </source>
</evidence>
<dbReference type="EMBL" id="FZNO01000002">
    <property type="protein sequence ID" value="SNR29674.1"/>
    <property type="molecule type" value="Genomic_DNA"/>
</dbReference>
<dbReference type="PANTHER" id="PTHR30319">
    <property type="entry name" value="PHENYLACETIC ACID REGULATOR-RELATED TRANSCRIPTIONAL REPRESSOR"/>
    <property type="match status" value="1"/>
</dbReference>
<dbReference type="Pfam" id="PF07848">
    <property type="entry name" value="PaaX"/>
    <property type="match status" value="1"/>
</dbReference>
<gene>
    <name evidence="5" type="ORF">SAMN06272737_10294</name>
</gene>
<evidence type="ECO:0000313" key="5">
    <source>
        <dbReference type="EMBL" id="SNR29674.1"/>
    </source>
</evidence>
<dbReference type="Pfam" id="PF08223">
    <property type="entry name" value="PaaX_C"/>
    <property type="match status" value="1"/>
</dbReference>
<dbReference type="Gene3D" id="1.10.10.10">
    <property type="entry name" value="Winged helix-like DNA-binding domain superfamily/Winged helix DNA-binding domain"/>
    <property type="match status" value="1"/>
</dbReference>
<reference evidence="5 6" key="1">
    <citation type="submission" date="2017-06" db="EMBL/GenBank/DDBJ databases">
        <authorList>
            <person name="Kim H.J."/>
            <person name="Triplett B.A."/>
        </authorList>
    </citation>
    <scope>NUCLEOTIDE SEQUENCE [LARGE SCALE GENOMIC DNA]</scope>
    <source>
        <strain evidence="5 6">DSM 44272</strain>
    </source>
</reference>
<feature type="domain" description="Transcriptional repressor PaaX-like C-terminal" evidence="3">
    <location>
        <begin position="199"/>
        <end position="287"/>
    </location>
</feature>
<protein>
    <submittedName>
        <fullName evidence="5">Transcriptional regulator, PaaX family</fullName>
    </submittedName>
</protein>
<accession>A0A238V6E0</accession>
<dbReference type="RefSeq" id="WP_217899136.1">
    <property type="nucleotide sequence ID" value="NZ_FZNO01000002.1"/>
</dbReference>
<dbReference type="AlphaFoldDB" id="A0A238V6E0"/>
<dbReference type="PANTHER" id="PTHR30319:SF1">
    <property type="entry name" value="TRANSCRIPTIONAL REPRESSOR PAAX"/>
    <property type="match status" value="1"/>
</dbReference>
<dbReference type="Proteomes" id="UP000198403">
    <property type="component" value="Unassembled WGS sequence"/>
</dbReference>
<dbReference type="Gene3D" id="1.20.58.1460">
    <property type="match status" value="1"/>
</dbReference>
<dbReference type="InterPro" id="IPR012906">
    <property type="entry name" value="PaaX-like_N"/>
</dbReference>
<dbReference type="InterPro" id="IPR048846">
    <property type="entry name" value="PaaX-like_central"/>
</dbReference>